<dbReference type="STRING" id="526218.Sterm_3308"/>
<dbReference type="RefSeq" id="WP_012862730.1">
    <property type="nucleotide sequence ID" value="NC_013517.1"/>
</dbReference>
<evidence type="ECO:0000313" key="5">
    <source>
        <dbReference type="Proteomes" id="UP000000845"/>
    </source>
</evidence>
<dbReference type="HOGENOM" id="CLU_050993_0_0_0"/>
<sequence>MKILGISAGTRNGNNDSMCKEALMGAKLAGAEVEFIRLLDLDIKHCTGCTVCVRTLMSGQGGICTLKDDFEWIKDKILDADGLIFSVPIFEKGALGLFRTLLDRFGPRMDRANNVIGTEIARENGGKEPDQRILKNKVVSYMSLGGSEWTTRVQCDMELFSLVPMWKTINNEVFDWSSNIILDDKRVKKVNEIGQNLAKAAFDIEKAEYLGDSGICPHCHSRNFYLNNNSNEAICCLCGITGEIKTTDGKISFHFPEEQISHAHNTMPGKIIHVNDIKQTVETLKEVKSSDLYADRMKKYKEFIQPVMPEN</sequence>
<evidence type="ECO:0000256" key="2">
    <source>
        <dbReference type="ARBA" id="ARBA00022643"/>
    </source>
</evidence>
<reference evidence="5" key="1">
    <citation type="submission" date="2009-09" db="EMBL/GenBank/DDBJ databases">
        <title>The complete chromosome of Sebaldella termitidis ATCC 33386.</title>
        <authorList>
            <consortium name="US DOE Joint Genome Institute (JGI-PGF)"/>
            <person name="Lucas S."/>
            <person name="Copeland A."/>
            <person name="Lapidus A."/>
            <person name="Glavina del Rio T."/>
            <person name="Dalin E."/>
            <person name="Tice H."/>
            <person name="Bruce D."/>
            <person name="Goodwin L."/>
            <person name="Pitluck S."/>
            <person name="Kyrpides N."/>
            <person name="Mavromatis K."/>
            <person name="Ivanova N."/>
            <person name="Mikhailova N."/>
            <person name="Sims D."/>
            <person name="Meincke L."/>
            <person name="Brettin T."/>
            <person name="Detter J.C."/>
            <person name="Han C."/>
            <person name="Larimer F."/>
            <person name="Land M."/>
            <person name="Hauser L."/>
            <person name="Markowitz V."/>
            <person name="Cheng J.F."/>
            <person name="Hugenholtz P."/>
            <person name="Woyke T."/>
            <person name="Wu D."/>
            <person name="Eisen J.A."/>
        </authorList>
    </citation>
    <scope>NUCLEOTIDE SEQUENCE [LARGE SCALE GENOMIC DNA]</scope>
    <source>
        <strain evidence="5">ATCC 33386 / NCTC 11300</strain>
    </source>
</reference>
<dbReference type="Gene3D" id="3.40.50.360">
    <property type="match status" value="1"/>
</dbReference>
<dbReference type="GO" id="GO:0016491">
    <property type="term" value="F:oxidoreductase activity"/>
    <property type="evidence" value="ECO:0007669"/>
    <property type="project" value="InterPro"/>
</dbReference>
<protein>
    <submittedName>
        <fullName evidence="4">NADPH-dependent FMN reductase</fullName>
    </submittedName>
</protein>
<dbReference type="Proteomes" id="UP000000845">
    <property type="component" value="Chromosome"/>
</dbReference>
<dbReference type="Pfam" id="PF03358">
    <property type="entry name" value="FMN_red"/>
    <property type="match status" value="1"/>
</dbReference>
<dbReference type="eggNOG" id="COG0655">
    <property type="taxonomic scope" value="Bacteria"/>
</dbReference>
<keyword evidence="5" id="KW-1185">Reference proteome</keyword>
<evidence type="ECO:0000313" key="4">
    <source>
        <dbReference type="EMBL" id="ACZ10148.1"/>
    </source>
</evidence>
<accession>D1AQ88</accession>
<dbReference type="PANTHER" id="PTHR43278:SF4">
    <property type="entry name" value="NAD(P)H-DEPENDENT FMN-CONTAINING OXIDOREDUCTASE YWQN-RELATED"/>
    <property type="match status" value="1"/>
</dbReference>
<dbReference type="AlphaFoldDB" id="D1AQ88"/>
<keyword evidence="1" id="KW-0285">Flavoprotein</keyword>
<organism evidence="4 5">
    <name type="scientific">Sebaldella termitidis (strain ATCC 33386 / NCTC 11300)</name>
    <dbReference type="NCBI Taxonomy" id="526218"/>
    <lineage>
        <taxon>Bacteria</taxon>
        <taxon>Fusobacteriati</taxon>
        <taxon>Fusobacteriota</taxon>
        <taxon>Fusobacteriia</taxon>
        <taxon>Fusobacteriales</taxon>
        <taxon>Leptotrichiaceae</taxon>
        <taxon>Sebaldella</taxon>
    </lineage>
</organism>
<name>D1AQ88_SEBTE</name>
<dbReference type="KEGG" id="str:Sterm_3308"/>
<dbReference type="PANTHER" id="PTHR43278">
    <property type="entry name" value="NAD(P)H-DEPENDENT FMN-CONTAINING OXIDOREDUCTASE YWQN-RELATED"/>
    <property type="match status" value="1"/>
</dbReference>
<evidence type="ECO:0000259" key="3">
    <source>
        <dbReference type="Pfam" id="PF03358"/>
    </source>
</evidence>
<keyword evidence="2" id="KW-0288">FMN</keyword>
<proteinExistence type="predicted"/>
<feature type="domain" description="NADPH-dependent FMN reductase-like" evidence="3">
    <location>
        <begin position="1"/>
        <end position="150"/>
    </location>
</feature>
<dbReference type="InterPro" id="IPR029039">
    <property type="entry name" value="Flavoprotein-like_sf"/>
</dbReference>
<dbReference type="SUPFAM" id="SSF52218">
    <property type="entry name" value="Flavoproteins"/>
    <property type="match status" value="1"/>
</dbReference>
<dbReference type="InterPro" id="IPR051796">
    <property type="entry name" value="ISF_SsuE-like"/>
</dbReference>
<gene>
    <name evidence="4" type="ordered locus">Sterm_3308</name>
</gene>
<dbReference type="EMBL" id="CP001739">
    <property type="protein sequence ID" value="ACZ10148.1"/>
    <property type="molecule type" value="Genomic_DNA"/>
</dbReference>
<reference evidence="4 5" key="2">
    <citation type="journal article" date="2010" name="Stand. Genomic Sci.">
        <title>Complete genome sequence of Sebaldella termitidis type strain (NCTC 11300).</title>
        <authorList>
            <person name="Harmon-Smith M."/>
            <person name="Celia L."/>
            <person name="Chertkov O."/>
            <person name="Lapidus A."/>
            <person name="Copeland A."/>
            <person name="Glavina Del Rio T."/>
            <person name="Nolan M."/>
            <person name="Lucas S."/>
            <person name="Tice H."/>
            <person name="Cheng J.F."/>
            <person name="Han C."/>
            <person name="Detter J.C."/>
            <person name="Bruce D."/>
            <person name="Goodwin L."/>
            <person name="Pitluck S."/>
            <person name="Pati A."/>
            <person name="Liolios K."/>
            <person name="Ivanova N."/>
            <person name="Mavromatis K."/>
            <person name="Mikhailova N."/>
            <person name="Chen A."/>
            <person name="Palaniappan K."/>
            <person name="Land M."/>
            <person name="Hauser L."/>
            <person name="Chang Y.J."/>
            <person name="Jeffries C.D."/>
            <person name="Brettin T."/>
            <person name="Goker M."/>
            <person name="Beck B."/>
            <person name="Bristow J."/>
            <person name="Eisen J.A."/>
            <person name="Markowitz V."/>
            <person name="Hugenholtz P."/>
            <person name="Kyrpides N.C."/>
            <person name="Klenk H.P."/>
            <person name="Chen F."/>
        </authorList>
    </citation>
    <scope>NUCLEOTIDE SEQUENCE [LARGE SCALE GENOMIC DNA]</scope>
    <source>
        <strain evidence="5">ATCC 33386 / NCTC 11300</strain>
    </source>
</reference>
<evidence type="ECO:0000256" key="1">
    <source>
        <dbReference type="ARBA" id="ARBA00022630"/>
    </source>
</evidence>
<dbReference type="InterPro" id="IPR005025">
    <property type="entry name" value="FMN_Rdtase-like_dom"/>
</dbReference>